<dbReference type="PANTHER" id="PTHR43674">
    <property type="entry name" value="NITRILASE C965.09-RELATED"/>
    <property type="match status" value="1"/>
</dbReference>
<dbReference type="PROSITE" id="PS50263">
    <property type="entry name" value="CN_HYDROLASE"/>
    <property type="match status" value="1"/>
</dbReference>
<evidence type="ECO:0000256" key="1">
    <source>
        <dbReference type="ARBA" id="ARBA00022801"/>
    </source>
</evidence>
<proteinExistence type="predicted"/>
<dbReference type="InterPro" id="IPR050345">
    <property type="entry name" value="Aliph_Amidase/BUP"/>
</dbReference>
<dbReference type="InterPro" id="IPR003010">
    <property type="entry name" value="C-N_Hydrolase"/>
</dbReference>
<name>A0ABQ8ZSS8_9ROSI</name>
<protein>
    <recommendedName>
        <fullName evidence="3">CN hydrolase domain-containing protein</fullName>
    </recommendedName>
</protein>
<keyword evidence="5" id="KW-1185">Reference proteome</keyword>
<dbReference type="InterPro" id="IPR036526">
    <property type="entry name" value="C-N_Hydrolase_sf"/>
</dbReference>
<evidence type="ECO:0000313" key="5">
    <source>
        <dbReference type="Proteomes" id="UP001141253"/>
    </source>
</evidence>
<gene>
    <name evidence="4" type="ORF">OIU77_015291</name>
</gene>
<dbReference type="Gene3D" id="3.60.110.10">
    <property type="entry name" value="Carbon-nitrogen hydrolase"/>
    <property type="match status" value="1"/>
</dbReference>
<dbReference type="Pfam" id="PF00795">
    <property type="entry name" value="CN_hydrolase"/>
    <property type="match status" value="1"/>
</dbReference>
<accession>A0ABQ8ZSS8</accession>
<reference evidence="4" key="2">
    <citation type="journal article" date="2023" name="Int. J. Mol. Sci.">
        <title>De Novo Assembly and Annotation of 11 Diverse Shrub Willow (Salix) Genomes Reveals Novel Gene Organization in Sex-Linked Regions.</title>
        <authorList>
            <person name="Hyden B."/>
            <person name="Feng K."/>
            <person name="Yates T.B."/>
            <person name="Jawdy S."/>
            <person name="Cereghino C."/>
            <person name="Smart L.B."/>
            <person name="Muchero W."/>
        </authorList>
    </citation>
    <scope>NUCLEOTIDE SEQUENCE</scope>
    <source>
        <tissue evidence="4">Shoot tip</tissue>
    </source>
</reference>
<dbReference type="PANTHER" id="PTHR43674:SF2">
    <property type="entry name" value="BETA-UREIDOPROPIONASE"/>
    <property type="match status" value="1"/>
</dbReference>
<dbReference type="SUPFAM" id="SSF56317">
    <property type="entry name" value="Carbon-nitrogen hydrolase"/>
    <property type="match status" value="1"/>
</dbReference>
<evidence type="ECO:0000256" key="2">
    <source>
        <dbReference type="SAM" id="MobiDB-lite"/>
    </source>
</evidence>
<dbReference type="EMBL" id="JAPFFI010000026">
    <property type="protein sequence ID" value="KAJ6309500.1"/>
    <property type="molecule type" value="Genomic_DNA"/>
</dbReference>
<feature type="region of interest" description="Disordered" evidence="2">
    <location>
        <begin position="1"/>
        <end position="23"/>
    </location>
</feature>
<feature type="domain" description="CN hydrolase" evidence="3">
    <location>
        <begin position="91"/>
        <end position="283"/>
    </location>
</feature>
<organism evidence="4 5">
    <name type="scientific">Salix suchowensis</name>
    <dbReference type="NCBI Taxonomy" id="1278906"/>
    <lineage>
        <taxon>Eukaryota</taxon>
        <taxon>Viridiplantae</taxon>
        <taxon>Streptophyta</taxon>
        <taxon>Embryophyta</taxon>
        <taxon>Tracheophyta</taxon>
        <taxon>Spermatophyta</taxon>
        <taxon>Magnoliopsida</taxon>
        <taxon>eudicotyledons</taxon>
        <taxon>Gunneridae</taxon>
        <taxon>Pentapetalae</taxon>
        <taxon>rosids</taxon>
        <taxon>fabids</taxon>
        <taxon>Malpighiales</taxon>
        <taxon>Salicaceae</taxon>
        <taxon>Saliceae</taxon>
        <taxon>Salix</taxon>
    </lineage>
</organism>
<feature type="compositionally biased region" description="Polar residues" evidence="2">
    <location>
        <begin position="11"/>
        <end position="23"/>
    </location>
</feature>
<dbReference type="Proteomes" id="UP001141253">
    <property type="component" value="Unassembled WGS sequence"/>
</dbReference>
<comment type="caution">
    <text evidence="4">The sequence shown here is derived from an EMBL/GenBank/DDBJ whole genome shotgun (WGS) entry which is preliminary data.</text>
</comment>
<keyword evidence="1" id="KW-0378">Hydrolase</keyword>
<reference evidence="4" key="1">
    <citation type="submission" date="2022-10" db="EMBL/GenBank/DDBJ databases">
        <authorList>
            <person name="Hyden B.L."/>
            <person name="Feng K."/>
            <person name="Yates T."/>
            <person name="Jawdy S."/>
            <person name="Smart L.B."/>
            <person name="Muchero W."/>
        </authorList>
    </citation>
    <scope>NUCLEOTIDE SEQUENCE</scope>
    <source>
        <tissue evidence="4">Shoot tip</tissue>
    </source>
</reference>
<evidence type="ECO:0000259" key="3">
    <source>
        <dbReference type="PROSITE" id="PS50263"/>
    </source>
</evidence>
<sequence length="283" mass="32032">MDKNEEEIAAQNGNLEESSSTKDGSICGYKSLHHLLSVNLKPHLYKEVSRLLIGLNCGKPLELIALPEAAKALSSKHDFDLQELLREPQVVRVGLIQNSLALPTTAPILDQKRAIFQKLKPIIDYTGASGVNILCLQEAWMTPFAFCTREKRWCEFAEPVDGESTRFLQEYARKYNMVIISPILERDVNHGETLWNTAIIIGNHGNIIGKHRKVIPMLFVSVLCCSSCSFSKHYDFAFYKTIYLESVISMKARITWKEIPAILCSRRLMERLLSIYVMGGTIQ</sequence>
<evidence type="ECO:0000313" key="4">
    <source>
        <dbReference type="EMBL" id="KAJ6309500.1"/>
    </source>
</evidence>